<name>A0A8H6I7Y7_9AGAR</name>
<dbReference type="Proteomes" id="UP000521943">
    <property type="component" value="Unassembled WGS sequence"/>
</dbReference>
<protein>
    <submittedName>
        <fullName evidence="1">Uncharacterized protein</fullName>
    </submittedName>
</protein>
<sequence>MSVNLPTEVFLHIVRCRCQHPTHYDFLPLDGPQPLDVSYYSHPRDWVPHEVLLASHEDYSLASLYSWECVTVLSIRALRNSVLDALNRTEKLFPGERKLPRDIIRCLDLSFNGRPAADVQVLPDLVRTLRLTEINTLVLSHPSTLQLFYDRPPSPALPDPLPFSSPFPPSLRVILFA</sequence>
<evidence type="ECO:0000313" key="1">
    <source>
        <dbReference type="EMBL" id="KAF6759492.1"/>
    </source>
</evidence>
<evidence type="ECO:0000313" key="2">
    <source>
        <dbReference type="Proteomes" id="UP000521943"/>
    </source>
</evidence>
<organism evidence="1 2">
    <name type="scientific">Ephemerocybe angulata</name>
    <dbReference type="NCBI Taxonomy" id="980116"/>
    <lineage>
        <taxon>Eukaryota</taxon>
        <taxon>Fungi</taxon>
        <taxon>Dikarya</taxon>
        <taxon>Basidiomycota</taxon>
        <taxon>Agaricomycotina</taxon>
        <taxon>Agaricomycetes</taxon>
        <taxon>Agaricomycetidae</taxon>
        <taxon>Agaricales</taxon>
        <taxon>Agaricineae</taxon>
        <taxon>Psathyrellaceae</taxon>
        <taxon>Ephemerocybe</taxon>
    </lineage>
</organism>
<dbReference type="EMBL" id="JACGCI010000015">
    <property type="protein sequence ID" value="KAF6759492.1"/>
    <property type="molecule type" value="Genomic_DNA"/>
</dbReference>
<keyword evidence="2" id="KW-1185">Reference proteome</keyword>
<accession>A0A8H6I7Y7</accession>
<reference evidence="1 2" key="1">
    <citation type="submission" date="2020-07" db="EMBL/GenBank/DDBJ databases">
        <title>Comparative genomics of pyrophilous fungi reveals a link between fire events and developmental genes.</title>
        <authorList>
            <consortium name="DOE Joint Genome Institute"/>
            <person name="Steindorff A.S."/>
            <person name="Carver A."/>
            <person name="Calhoun S."/>
            <person name="Stillman K."/>
            <person name="Liu H."/>
            <person name="Lipzen A."/>
            <person name="Pangilinan J."/>
            <person name="Labutti K."/>
            <person name="Bruns T.D."/>
            <person name="Grigoriev I.V."/>
        </authorList>
    </citation>
    <scope>NUCLEOTIDE SEQUENCE [LARGE SCALE GENOMIC DNA]</scope>
    <source>
        <strain evidence="1 2">CBS 144469</strain>
    </source>
</reference>
<comment type="caution">
    <text evidence="1">The sequence shown here is derived from an EMBL/GenBank/DDBJ whole genome shotgun (WGS) entry which is preliminary data.</text>
</comment>
<dbReference type="AlphaFoldDB" id="A0A8H6I7Y7"/>
<proteinExistence type="predicted"/>
<gene>
    <name evidence="1" type="ORF">DFP72DRAFT_885271</name>
</gene>